<protein>
    <recommendedName>
        <fullName evidence="1">HTH cro/C1-type domain-containing protein</fullName>
    </recommendedName>
</protein>
<dbReference type="Proteomes" id="UP001500635">
    <property type="component" value="Unassembled WGS sequence"/>
</dbReference>
<dbReference type="InterPro" id="IPR010982">
    <property type="entry name" value="Lambda_DNA-bd_dom_sf"/>
</dbReference>
<accession>A0ABP8KC06</accession>
<sequence>MSAGDESEFERQLAGILAIRLQTLRLAKGLTQWDVADRAGIARNHYQLLESGWVNRRTKSPSNPRLSTLVAVSEVLGTIVPELIDEMFARDSAG</sequence>
<comment type="caution">
    <text evidence="2">The sequence shown here is derived from an EMBL/GenBank/DDBJ whole genome shotgun (WGS) entry which is preliminary data.</text>
</comment>
<evidence type="ECO:0000259" key="1">
    <source>
        <dbReference type="PROSITE" id="PS50943"/>
    </source>
</evidence>
<dbReference type="CDD" id="cd00093">
    <property type="entry name" value="HTH_XRE"/>
    <property type="match status" value="1"/>
</dbReference>
<dbReference type="SMART" id="SM00530">
    <property type="entry name" value="HTH_XRE"/>
    <property type="match status" value="1"/>
</dbReference>
<dbReference type="Pfam" id="PF13560">
    <property type="entry name" value="HTH_31"/>
    <property type="match status" value="1"/>
</dbReference>
<dbReference type="EMBL" id="BAABFR010000109">
    <property type="protein sequence ID" value="GAA4403471.1"/>
    <property type="molecule type" value="Genomic_DNA"/>
</dbReference>
<dbReference type="PROSITE" id="PS50943">
    <property type="entry name" value="HTH_CROC1"/>
    <property type="match status" value="1"/>
</dbReference>
<dbReference type="Gene3D" id="1.10.260.40">
    <property type="entry name" value="lambda repressor-like DNA-binding domains"/>
    <property type="match status" value="1"/>
</dbReference>
<evidence type="ECO:0000313" key="3">
    <source>
        <dbReference type="Proteomes" id="UP001500635"/>
    </source>
</evidence>
<keyword evidence="3" id="KW-1185">Reference proteome</keyword>
<dbReference type="InterPro" id="IPR001387">
    <property type="entry name" value="Cro/C1-type_HTH"/>
</dbReference>
<feature type="domain" description="HTH cro/C1-type" evidence="1">
    <location>
        <begin position="21"/>
        <end position="83"/>
    </location>
</feature>
<gene>
    <name evidence="2" type="ORF">GCM10023147_44950</name>
</gene>
<dbReference type="RefSeq" id="WP_345000357.1">
    <property type="nucleotide sequence ID" value="NZ_BAABFR010000109.1"/>
</dbReference>
<reference evidence="3" key="1">
    <citation type="journal article" date="2019" name="Int. J. Syst. Evol. Microbiol.">
        <title>The Global Catalogue of Microorganisms (GCM) 10K type strain sequencing project: providing services to taxonomists for standard genome sequencing and annotation.</title>
        <authorList>
            <consortium name="The Broad Institute Genomics Platform"/>
            <consortium name="The Broad Institute Genome Sequencing Center for Infectious Disease"/>
            <person name="Wu L."/>
            <person name="Ma J."/>
        </authorList>
    </citation>
    <scope>NUCLEOTIDE SEQUENCE [LARGE SCALE GENOMIC DNA]</scope>
    <source>
        <strain evidence="3">JCM 17688</strain>
    </source>
</reference>
<proteinExistence type="predicted"/>
<evidence type="ECO:0000313" key="2">
    <source>
        <dbReference type="EMBL" id="GAA4403471.1"/>
    </source>
</evidence>
<name>A0ABP8KC06_9ACTN</name>
<organism evidence="2 3">
    <name type="scientific">Tsukamurella soli</name>
    <dbReference type="NCBI Taxonomy" id="644556"/>
    <lineage>
        <taxon>Bacteria</taxon>
        <taxon>Bacillati</taxon>
        <taxon>Actinomycetota</taxon>
        <taxon>Actinomycetes</taxon>
        <taxon>Mycobacteriales</taxon>
        <taxon>Tsukamurellaceae</taxon>
        <taxon>Tsukamurella</taxon>
    </lineage>
</organism>
<dbReference type="SUPFAM" id="SSF47413">
    <property type="entry name" value="lambda repressor-like DNA-binding domains"/>
    <property type="match status" value="1"/>
</dbReference>